<dbReference type="SUPFAM" id="SSF54928">
    <property type="entry name" value="RNA-binding domain, RBD"/>
    <property type="match status" value="1"/>
</dbReference>
<evidence type="ECO:0000259" key="6">
    <source>
        <dbReference type="Pfam" id="PF09090"/>
    </source>
</evidence>
<dbReference type="EMBL" id="JAACJL010000032">
    <property type="protein sequence ID" value="KAF4616137.1"/>
    <property type="molecule type" value="Genomic_DNA"/>
</dbReference>
<dbReference type="GO" id="GO:0000184">
    <property type="term" value="P:nuclear-transcribed mRNA catabolic process, nonsense-mediated decay"/>
    <property type="evidence" value="ECO:0007669"/>
    <property type="project" value="TreeGrafter"/>
</dbReference>
<name>A0A8H4VNI2_9AGAR</name>
<feature type="domain" description="MIF4G-like type 2" evidence="6">
    <location>
        <begin position="518"/>
        <end position="836"/>
    </location>
</feature>
<dbReference type="AlphaFoldDB" id="A0A8H4VNI2"/>
<proteinExistence type="inferred from homology"/>
<dbReference type="InterPro" id="IPR035979">
    <property type="entry name" value="RBD_domain_sf"/>
</dbReference>
<feature type="compositionally biased region" description="Basic and acidic residues" evidence="4">
    <location>
        <begin position="1167"/>
        <end position="1178"/>
    </location>
</feature>
<evidence type="ECO:0000256" key="4">
    <source>
        <dbReference type="SAM" id="MobiDB-lite"/>
    </source>
</evidence>
<evidence type="ECO:0000313" key="7">
    <source>
        <dbReference type="EMBL" id="KAF4616137.1"/>
    </source>
</evidence>
<comment type="subcellular location">
    <subcellularLocation>
        <location evidence="1">Nucleus</location>
        <location evidence="1">Nucleolus</location>
    </subcellularLocation>
</comment>
<evidence type="ECO:0000259" key="5">
    <source>
        <dbReference type="Pfam" id="PF09088"/>
    </source>
</evidence>
<dbReference type="InterPro" id="IPR034353">
    <property type="entry name" value="ABT1/ESF2_RRM"/>
</dbReference>
<sequence length="1219" mass="136737">MNDYEERRRDIETPDDRLKAAIIKLGEVDPVEEIPRLEQQIRDHVPRNIPILAEAFRIGVTEQPYKIPFYAALLRLLHNPSEIAIPGDSPLGRLVLEDFWKGFQSYLDKVEWRETRLCIHFFAHLTVAGLVSAESMFSLLRSFTAVFDEFGVSYGRAKKAALCAGEGLLIAGPALKEHSPTSVDEIVNAIQAYTETTTHQKWLVSPSTRISSQAIPSENTVELLDILLSSLTTLNQSNFKDTENCIPQPYKNYATIEPSVLEPYVLPAVLVPPEVIELDAMSAESGEESSVKKEEWPEFFIRLFPNDVSPDPSSAPGYVVRTVLLDIIDIFEVNRKECARLLLEYPKWCLPGTFKPKPGAPVEAEPVPGKDWQLESTIIETVLGAYFVLPESTRKSIYYIALITELCKLSPSTVGPAVGKSIRKLYTSLSDGLDVEAARRFAEWFAVHMSNFGFAWVWKEWVPDLALPVQHPRRAFMRRAIEFEIRLAYHERILKTLPAEMQGPDAYTIAEQGPGPSYAYDDASNPHHDAASEVLNLFRGRAKAEDVIQHLDSLKSTLESSEMNVDSTIRSIVVQSLLHIGSRSFSHFLNAIERYLPLLRNLASGGTSSTSGNGNPEAKADVLNAAASFWKLNRQMVAIVFDKLMQYQIVDPTDVVAWTFMNGVAVGQLTELAGPMNLSAFEWDLLRGALDKANGRVTTARRKVALLRKEDDDARARVKAKADETMEVDGEPKLGMYSLENPVTETPHVENPALSTALKAFSSLTKEQRTALSRTLEGFVACLAPSASDPHANPHARTVITEEAWANRANWERDEWNAWETWGWYRQFCRAYSPYLRTYATTLYTVSFSKFDGVNDPAADLLKMVWNIASGQELWSAENTGSSQVTLPLHSARLITMAEKSASKQKSAIKAKTSGVQDESTQPEAGPSRLSHDEDSKLNENASSQHSEKEEEQEEQDHEGEGGEHDEEEGEEEGDSDNESAAEGFVKGMDPGGFIGDKSLKPLTPEGLAAFKAAQDRAGVIYISRIPPGMRPAKVRHLMSAYGAVGRVYLQQEDAKRAYLRKKFTSTKKVHYTEGWVEFKDKKVARSVAEMLNAQPIGGKKGTRWRDDIWTMKYLPRFKWYMLTEQVAYEAAVHTAKLRVELSQSKTEQQEYLKNVELARVLDKRAAKKKENGEEFEFKPNPQPKKRNREGEEGSPRKKKREEKPKEKVSLDSVLTNIF</sequence>
<keyword evidence="8" id="KW-1185">Reference proteome</keyword>
<dbReference type="InterPro" id="IPR027159">
    <property type="entry name" value="CBP80"/>
</dbReference>
<dbReference type="PANTHER" id="PTHR12412:SF2">
    <property type="entry name" value="NUCLEAR CAP-BINDING PROTEIN SUBUNIT 1"/>
    <property type="match status" value="1"/>
</dbReference>
<protein>
    <recommendedName>
        <fullName evidence="3">18S rRNA factor 2</fullName>
    </recommendedName>
</protein>
<evidence type="ECO:0000256" key="3">
    <source>
        <dbReference type="ARBA" id="ARBA00032634"/>
    </source>
</evidence>
<dbReference type="GO" id="GO:0003729">
    <property type="term" value="F:mRNA binding"/>
    <property type="evidence" value="ECO:0007669"/>
    <property type="project" value="TreeGrafter"/>
</dbReference>
<dbReference type="InterPro" id="IPR016024">
    <property type="entry name" value="ARM-type_fold"/>
</dbReference>
<dbReference type="CDD" id="cd12263">
    <property type="entry name" value="RRM_ABT1_like"/>
    <property type="match status" value="1"/>
</dbReference>
<dbReference type="InterPro" id="IPR012677">
    <property type="entry name" value="Nucleotide-bd_a/b_plait_sf"/>
</dbReference>
<feature type="compositionally biased region" description="Low complexity" evidence="4">
    <location>
        <begin position="905"/>
        <end position="914"/>
    </location>
</feature>
<comment type="similarity">
    <text evidence="2">Belongs to the ESF2/ABP1 family.</text>
</comment>
<dbReference type="GO" id="GO:0000339">
    <property type="term" value="F:RNA cap binding"/>
    <property type="evidence" value="ECO:0007669"/>
    <property type="project" value="InterPro"/>
</dbReference>
<dbReference type="PANTHER" id="PTHR12412">
    <property type="entry name" value="CAP BINDING PROTEIN"/>
    <property type="match status" value="1"/>
</dbReference>
<dbReference type="Proteomes" id="UP000521872">
    <property type="component" value="Unassembled WGS sequence"/>
</dbReference>
<evidence type="ECO:0000313" key="8">
    <source>
        <dbReference type="Proteomes" id="UP000521872"/>
    </source>
</evidence>
<feature type="region of interest" description="Disordered" evidence="4">
    <location>
        <begin position="1167"/>
        <end position="1219"/>
    </location>
</feature>
<accession>A0A8H4VNI2</accession>
<dbReference type="GO" id="GO:0005730">
    <property type="term" value="C:nucleolus"/>
    <property type="evidence" value="ECO:0007669"/>
    <property type="project" value="UniProtKB-SubCell"/>
</dbReference>
<evidence type="ECO:0000256" key="1">
    <source>
        <dbReference type="ARBA" id="ARBA00004604"/>
    </source>
</evidence>
<feature type="region of interest" description="Disordered" evidence="4">
    <location>
        <begin position="905"/>
        <end position="993"/>
    </location>
</feature>
<comment type="caution">
    <text evidence="7">The sequence shown here is derived from an EMBL/GenBank/DDBJ whole genome shotgun (WGS) entry which is preliminary data.</text>
</comment>
<feature type="compositionally biased region" description="Basic and acidic residues" evidence="4">
    <location>
        <begin position="1189"/>
        <end position="1210"/>
    </location>
</feature>
<dbReference type="InterPro" id="IPR015172">
    <property type="entry name" value="MIF4G-like_typ-1"/>
</dbReference>
<dbReference type="Gene3D" id="3.30.70.330">
    <property type="match status" value="1"/>
</dbReference>
<dbReference type="GO" id="GO:0005846">
    <property type="term" value="C:nuclear cap binding complex"/>
    <property type="evidence" value="ECO:0007669"/>
    <property type="project" value="InterPro"/>
</dbReference>
<gene>
    <name evidence="7" type="ORF">D9613_011467</name>
</gene>
<dbReference type="SUPFAM" id="SSF48371">
    <property type="entry name" value="ARM repeat"/>
    <property type="match status" value="3"/>
</dbReference>
<organism evidence="7 8">
    <name type="scientific">Agrocybe pediades</name>
    <dbReference type="NCBI Taxonomy" id="84607"/>
    <lineage>
        <taxon>Eukaryota</taxon>
        <taxon>Fungi</taxon>
        <taxon>Dikarya</taxon>
        <taxon>Basidiomycota</taxon>
        <taxon>Agaricomycotina</taxon>
        <taxon>Agaricomycetes</taxon>
        <taxon>Agaricomycetidae</taxon>
        <taxon>Agaricales</taxon>
        <taxon>Agaricineae</taxon>
        <taxon>Strophariaceae</taxon>
        <taxon>Agrocybe</taxon>
    </lineage>
</organism>
<dbReference type="Pfam" id="PF09090">
    <property type="entry name" value="MIF4G_like_2"/>
    <property type="match status" value="1"/>
</dbReference>
<dbReference type="InterPro" id="IPR015174">
    <property type="entry name" value="MIF4G-like_typ-2"/>
</dbReference>
<evidence type="ECO:0000256" key="2">
    <source>
        <dbReference type="ARBA" id="ARBA00005819"/>
    </source>
</evidence>
<reference evidence="7 8" key="1">
    <citation type="submission" date="2019-12" db="EMBL/GenBank/DDBJ databases">
        <authorList>
            <person name="Floudas D."/>
            <person name="Bentzer J."/>
            <person name="Ahren D."/>
            <person name="Johansson T."/>
            <person name="Persson P."/>
            <person name="Tunlid A."/>
        </authorList>
    </citation>
    <scope>NUCLEOTIDE SEQUENCE [LARGE SCALE GENOMIC DNA]</scope>
    <source>
        <strain evidence="7 8">CBS 102.39</strain>
    </source>
</reference>
<dbReference type="GO" id="GO:0006406">
    <property type="term" value="P:mRNA export from nucleus"/>
    <property type="evidence" value="ECO:0007669"/>
    <property type="project" value="InterPro"/>
</dbReference>
<feature type="domain" description="MIF4G-like type 1" evidence="5">
    <location>
        <begin position="310"/>
        <end position="498"/>
    </location>
</feature>
<feature type="compositionally biased region" description="Acidic residues" evidence="4">
    <location>
        <begin position="950"/>
        <end position="980"/>
    </location>
</feature>
<dbReference type="Gene3D" id="1.25.40.180">
    <property type="match status" value="3"/>
</dbReference>
<dbReference type="Pfam" id="PF09088">
    <property type="entry name" value="MIF4G_like"/>
    <property type="match status" value="1"/>
</dbReference>